<dbReference type="Pfam" id="PF01839">
    <property type="entry name" value="FG-GAP"/>
    <property type="match status" value="2"/>
</dbReference>
<protein>
    <recommendedName>
        <fullName evidence="19">Integrin alpha-3</fullName>
    </recommendedName>
</protein>
<sequence length="1024" mass="114085">MRGFRFLAVVWSVAEKSGNSVPSSEAPSGSSGSAKDHVNLVGLWVTHPMHFPHRLLVGAPKEKAEPGVVASKTGGVYSCPVTAEESECRRMKLVDPGLNPSEDLVEDMWLGVSVASQGYPGGRVLACGHRFVKLYGPFKDRQMIGRCYLYENNDSEMKFIYQPCDHRDSFIREAMCNVGISAFISQSEILVGSPGSFMWQGNVHIFWRSPEDDLETWESDMSDLDQRHIYLGYSVTQAHLVLSKDEETIVTGAPRDRKQDARGSVWLLAKWSRKLVKRQILRGQQTGSYFGNAVAVTDLNGDGWNDLLVGAPFYFERQQGKGGAVYIYMNAGAHFESRPTTVLTGPPGSAFGIAVTAAGDLNQDGFQDIAVGAPFHETGSVMIWMGSEKGVFAEPSQVIRGSSISSRFRTFGYSLSAGVDVDGNQYPDLLVGTLDDTVALLRTRPVIHLNRTLNISPDVVDPNSCSFCIQVEMCFFYTRNDGGQREEDDINILFTVTADITSLKTRLLFQSNGQTTFSGSLSMPKQQCETLRAGLLSPVKNKVEPLVFSLNTSLLEKLPKKGNVVQHLKHLPVLGQTLQPINAQIHIQKACGSDNRCESNLQMQAHFTDENQNPFPQNQGCQMLRYNDDIKRLFLQVNVTNLPSVGRPGEDAHSTYLSVRIPPSLVYSGVQSQEDSTVHKCSVEATVLTCELGNPFRSNQKVEILIKFQLSEIILNTREIHSRLQLTTLSEQPDLSPVFISLLVEYSLQTSFVLKNSPGPTFFSGHVIGESAIKKMEDIGSLLLFTFQINLHGKPLGHLGNLMVEFDWPMEMTNGKWLLYLTRIQMDGTSEPVCTPPGINPLKLQEKRKRRTPEEGDKKTFQILPLQVLMKKSYTLDCLHGATCQRFACSLVGMNNSVTLWVWSRLWNSTLIEEFRDARTVLVQGRATLKLETDKPTVHMESQSLEVVVHIYPESGLNLDSGILVRILLVSVLVGVLLLALICLLLRKCGFFRRARTRELYQARMQKAHIKSQPSESERLSEEH</sequence>
<dbReference type="Gene3D" id="2.60.40.1460">
    <property type="entry name" value="Integrin domains. Chain A, domain 2"/>
    <property type="match status" value="1"/>
</dbReference>
<feature type="transmembrane region" description="Helical" evidence="13">
    <location>
        <begin position="963"/>
        <end position="986"/>
    </location>
</feature>
<evidence type="ECO:0000313" key="17">
    <source>
        <dbReference type="Ensembl" id="ENSOSIP00000041284.1"/>
    </source>
</evidence>
<dbReference type="Pfam" id="PF08441">
    <property type="entry name" value="Integrin_A_Ig_1"/>
    <property type="match status" value="1"/>
</dbReference>
<evidence type="ECO:0000259" key="15">
    <source>
        <dbReference type="Pfam" id="PF20805"/>
    </source>
</evidence>
<dbReference type="GO" id="GO:0008305">
    <property type="term" value="C:integrin complex"/>
    <property type="evidence" value="ECO:0007669"/>
    <property type="project" value="InterPro"/>
</dbReference>
<keyword evidence="8 13" id="KW-0401">Integrin</keyword>
<keyword evidence="10 13" id="KW-0675">Receptor</keyword>
<feature type="domain" description="Integrin alpha third immunoglobulin-like" evidence="16">
    <location>
        <begin position="757"/>
        <end position="954"/>
    </location>
</feature>
<dbReference type="Gene3D" id="1.20.5.930">
    <property type="entry name" value="Bicelle-embedded integrin alpha(iib) transmembrane segment"/>
    <property type="match status" value="1"/>
</dbReference>
<dbReference type="GO" id="GO:0050900">
    <property type="term" value="P:leukocyte migration"/>
    <property type="evidence" value="ECO:0007669"/>
    <property type="project" value="TreeGrafter"/>
</dbReference>
<dbReference type="PANTHER" id="PTHR23220">
    <property type="entry name" value="INTEGRIN ALPHA"/>
    <property type="match status" value="1"/>
</dbReference>
<name>A0A8C7ZBP3_9TELE</name>
<dbReference type="Proteomes" id="UP000694383">
    <property type="component" value="Unplaced"/>
</dbReference>
<evidence type="ECO:0000256" key="11">
    <source>
        <dbReference type="ARBA" id="ARBA00023180"/>
    </source>
</evidence>
<keyword evidence="6 13" id="KW-0130">Cell adhesion</keyword>
<dbReference type="Gene3D" id="2.130.10.130">
    <property type="entry name" value="Integrin alpha, N-terminal"/>
    <property type="match status" value="1"/>
</dbReference>
<dbReference type="GO" id="GO:0007229">
    <property type="term" value="P:integrin-mediated signaling pathway"/>
    <property type="evidence" value="ECO:0007669"/>
    <property type="project" value="UniProtKB-KW"/>
</dbReference>
<dbReference type="PRINTS" id="PR01185">
    <property type="entry name" value="INTEGRINA"/>
</dbReference>
<dbReference type="GO" id="GO:0009897">
    <property type="term" value="C:external side of plasma membrane"/>
    <property type="evidence" value="ECO:0007669"/>
    <property type="project" value="TreeGrafter"/>
</dbReference>
<keyword evidence="9 13" id="KW-0472">Membrane</keyword>
<dbReference type="InterPro" id="IPR013649">
    <property type="entry name" value="Integrin_alpha_Ig-like_1"/>
</dbReference>
<dbReference type="GO" id="GO:0033627">
    <property type="term" value="P:cell adhesion mediated by integrin"/>
    <property type="evidence" value="ECO:0007669"/>
    <property type="project" value="TreeGrafter"/>
</dbReference>
<dbReference type="PROSITE" id="PS51470">
    <property type="entry name" value="FG_GAP"/>
    <property type="match status" value="3"/>
</dbReference>
<feature type="repeat" description="FG-GAP" evidence="12">
    <location>
        <begin position="397"/>
        <end position="458"/>
    </location>
</feature>
<dbReference type="Gene3D" id="2.60.40.1510">
    <property type="entry name" value="ntegrin, alpha v. Chain A, domain 3"/>
    <property type="match status" value="1"/>
</dbReference>
<keyword evidence="3 13" id="KW-0812">Transmembrane</keyword>
<evidence type="ECO:0000256" key="13">
    <source>
        <dbReference type="RuleBase" id="RU003762"/>
    </source>
</evidence>
<keyword evidence="7 13" id="KW-1133">Transmembrane helix</keyword>
<evidence type="ECO:0000256" key="8">
    <source>
        <dbReference type="ARBA" id="ARBA00023037"/>
    </source>
</evidence>
<dbReference type="PANTHER" id="PTHR23220:SF89">
    <property type="entry name" value="INTEGRIN ALPHA-3"/>
    <property type="match status" value="1"/>
</dbReference>
<keyword evidence="18" id="KW-1185">Reference proteome</keyword>
<dbReference type="Ensembl" id="ENSOSIT00000043483.1">
    <property type="protein sequence ID" value="ENSOSIP00000041284.1"/>
    <property type="gene ID" value="ENSOSIG00000020054.1"/>
</dbReference>
<feature type="domain" description="Integrin alpha second immunoglobulin-like" evidence="15">
    <location>
        <begin position="591"/>
        <end position="738"/>
    </location>
</feature>
<feature type="domain" description="Integrin alpha first immunoglubulin-like" evidence="14">
    <location>
        <begin position="443"/>
        <end position="589"/>
    </location>
</feature>
<dbReference type="AlphaFoldDB" id="A0A8C7ZBP3"/>
<evidence type="ECO:0000256" key="10">
    <source>
        <dbReference type="ARBA" id="ARBA00023170"/>
    </source>
</evidence>
<dbReference type="InterPro" id="IPR028994">
    <property type="entry name" value="Integrin_alpha_N"/>
</dbReference>
<evidence type="ECO:0000256" key="1">
    <source>
        <dbReference type="ARBA" id="ARBA00004479"/>
    </source>
</evidence>
<dbReference type="GO" id="GO:0098609">
    <property type="term" value="P:cell-cell adhesion"/>
    <property type="evidence" value="ECO:0007669"/>
    <property type="project" value="TreeGrafter"/>
</dbReference>
<evidence type="ECO:0000256" key="12">
    <source>
        <dbReference type="PROSITE-ProRule" id="PRU00803"/>
    </source>
</evidence>
<dbReference type="Gene3D" id="2.60.40.1530">
    <property type="entry name" value="ntegrin, alpha v. Chain A, domain 4"/>
    <property type="match status" value="1"/>
</dbReference>
<dbReference type="InterPro" id="IPR013519">
    <property type="entry name" value="Int_alpha_beta-p"/>
</dbReference>
<evidence type="ECO:0000256" key="2">
    <source>
        <dbReference type="ARBA" id="ARBA00008054"/>
    </source>
</evidence>
<reference evidence="17" key="1">
    <citation type="submission" date="2025-08" db="UniProtKB">
        <authorList>
            <consortium name="Ensembl"/>
        </authorList>
    </citation>
    <scope>IDENTIFICATION</scope>
</reference>
<dbReference type="InterPro" id="IPR000413">
    <property type="entry name" value="Integrin_alpha"/>
</dbReference>
<evidence type="ECO:0000256" key="3">
    <source>
        <dbReference type="ARBA" id="ARBA00022692"/>
    </source>
</evidence>
<dbReference type="InterPro" id="IPR048285">
    <property type="entry name" value="Integrin_alpha_Ig-like_2"/>
</dbReference>
<dbReference type="InterPro" id="IPR013517">
    <property type="entry name" value="FG-GAP"/>
</dbReference>
<organism evidence="17 18">
    <name type="scientific">Oryzias sinensis</name>
    <name type="common">Chinese medaka</name>
    <dbReference type="NCBI Taxonomy" id="183150"/>
    <lineage>
        <taxon>Eukaryota</taxon>
        <taxon>Metazoa</taxon>
        <taxon>Chordata</taxon>
        <taxon>Craniata</taxon>
        <taxon>Vertebrata</taxon>
        <taxon>Euteleostomi</taxon>
        <taxon>Actinopterygii</taxon>
        <taxon>Neopterygii</taxon>
        <taxon>Teleostei</taxon>
        <taxon>Neoteleostei</taxon>
        <taxon>Acanthomorphata</taxon>
        <taxon>Ovalentaria</taxon>
        <taxon>Atherinomorphae</taxon>
        <taxon>Beloniformes</taxon>
        <taxon>Adrianichthyidae</taxon>
        <taxon>Oryziinae</taxon>
        <taxon>Oryzias</taxon>
    </lineage>
</organism>
<dbReference type="GO" id="GO:0007160">
    <property type="term" value="P:cell-matrix adhesion"/>
    <property type="evidence" value="ECO:0007669"/>
    <property type="project" value="TreeGrafter"/>
</dbReference>
<dbReference type="GO" id="GO:0005178">
    <property type="term" value="F:integrin binding"/>
    <property type="evidence" value="ECO:0007669"/>
    <property type="project" value="TreeGrafter"/>
</dbReference>
<dbReference type="GeneTree" id="ENSGT00940000157746"/>
<keyword evidence="5" id="KW-0677">Repeat</keyword>
<dbReference type="SMART" id="SM00191">
    <property type="entry name" value="Int_alpha"/>
    <property type="match status" value="5"/>
</dbReference>
<evidence type="ECO:0000256" key="5">
    <source>
        <dbReference type="ARBA" id="ARBA00022737"/>
    </source>
</evidence>
<evidence type="ECO:0000259" key="16">
    <source>
        <dbReference type="Pfam" id="PF20806"/>
    </source>
</evidence>
<comment type="similarity">
    <text evidence="2 13">Belongs to the integrin alpha chain family.</text>
</comment>
<dbReference type="Pfam" id="PF20805">
    <property type="entry name" value="Integrin_A_Ig_2"/>
    <property type="match status" value="1"/>
</dbReference>
<evidence type="ECO:0008006" key="19">
    <source>
        <dbReference type="Google" id="ProtNLM"/>
    </source>
</evidence>
<evidence type="ECO:0000256" key="7">
    <source>
        <dbReference type="ARBA" id="ARBA00022989"/>
    </source>
</evidence>
<accession>A0A8C7ZBP3</accession>
<evidence type="ECO:0000256" key="4">
    <source>
        <dbReference type="ARBA" id="ARBA00022729"/>
    </source>
</evidence>
<reference evidence="17" key="2">
    <citation type="submission" date="2025-09" db="UniProtKB">
        <authorList>
            <consortium name="Ensembl"/>
        </authorList>
    </citation>
    <scope>IDENTIFICATION</scope>
</reference>
<dbReference type="SUPFAM" id="SSF69179">
    <property type="entry name" value="Integrin domains"/>
    <property type="match status" value="3"/>
</dbReference>
<evidence type="ECO:0000259" key="14">
    <source>
        <dbReference type="Pfam" id="PF08441"/>
    </source>
</evidence>
<keyword evidence="11" id="KW-0325">Glycoprotein</keyword>
<feature type="repeat" description="FG-GAP" evidence="12">
    <location>
        <begin position="276"/>
        <end position="337"/>
    </location>
</feature>
<proteinExistence type="inferred from homology"/>
<evidence type="ECO:0000256" key="6">
    <source>
        <dbReference type="ARBA" id="ARBA00022889"/>
    </source>
</evidence>
<dbReference type="SUPFAM" id="SSF69318">
    <property type="entry name" value="Integrin alpha N-terminal domain"/>
    <property type="match status" value="1"/>
</dbReference>
<dbReference type="Pfam" id="PF20806">
    <property type="entry name" value="Integrin_A_Ig_3"/>
    <property type="match status" value="1"/>
</dbReference>
<dbReference type="InterPro" id="IPR048286">
    <property type="entry name" value="Integrin_alpha_Ig-like_3"/>
</dbReference>
<evidence type="ECO:0000256" key="9">
    <source>
        <dbReference type="ARBA" id="ARBA00023136"/>
    </source>
</evidence>
<feature type="repeat" description="FG-GAP" evidence="12">
    <location>
        <begin position="338"/>
        <end position="393"/>
    </location>
</feature>
<dbReference type="InterPro" id="IPR032695">
    <property type="entry name" value="Integrin_dom_sf"/>
</dbReference>
<keyword evidence="4" id="KW-0732">Signal</keyword>
<evidence type="ECO:0000313" key="18">
    <source>
        <dbReference type="Proteomes" id="UP000694383"/>
    </source>
</evidence>
<comment type="subcellular location">
    <subcellularLocation>
        <location evidence="1 13">Membrane</location>
        <topology evidence="1 13">Single-pass type I membrane protein</topology>
    </subcellularLocation>
</comment>